<dbReference type="InterPro" id="IPR012341">
    <property type="entry name" value="6hp_glycosidase-like_sf"/>
</dbReference>
<keyword evidence="3" id="KW-0326">Glycosidase</keyword>
<dbReference type="Gene3D" id="1.50.10.10">
    <property type="match status" value="1"/>
</dbReference>
<dbReference type="AlphaFoldDB" id="A0A5C5V7Y4"/>
<dbReference type="Proteomes" id="UP000318878">
    <property type="component" value="Unassembled WGS sequence"/>
</dbReference>
<accession>A0A5C5V7Y4</accession>
<evidence type="ECO:0000259" key="2">
    <source>
        <dbReference type="Pfam" id="PF09137"/>
    </source>
</evidence>
<evidence type="ECO:0000259" key="1">
    <source>
        <dbReference type="Pfam" id="PF00723"/>
    </source>
</evidence>
<keyword evidence="3" id="KW-0378">Hydrolase</keyword>
<reference evidence="3 4" key="1">
    <citation type="submission" date="2019-02" db="EMBL/GenBank/DDBJ databases">
        <title>Deep-cultivation of Planctomycetes and their phenomic and genomic characterization uncovers novel biology.</title>
        <authorList>
            <person name="Wiegand S."/>
            <person name="Jogler M."/>
            <person name="Boedeker C."/>
            <person name="Pinto D."/>
            <person name="Vollmers J."/>
            <person name="Rivas-Marin E."/>
            <person name="Kohn T."/>
            <person name="Peeters S.H."/>
            <person name="Heuer A."/>
            <person name="Rast P."/>
            <person name="Oberbeckmann S."/>
            <person name="Bunk B."/>
            <person name="Jeske O."/>
            <person name="Meyerdierks A."/>
            <person name="Storesund J.E."/>
            <person name="Kallscheuer N."/>
            <person name="Luecker S."/>
            <person name="Lage O.M."/>
            <person name="Pohl T."/>
            <person name="Merkel B.J."/>
            <person name="Hornburger P."/>
            <person name="Mueller R.-W."/>
            <person name="Bruemmer F."/>
            <person name="Labrenz M."/>
            <person name="Spormann A.M."/>
            <person name="Op Den Camp H."/>
            <person name="Overmann J."/>
            <person name="Amann R."/>
            <person name="Jetten M.S.M."/>
            <person name="Mascher T."/>
            <person name="Medema M.H."/>
            <person name="Devos D.P."/>
            <person name="Kaster A.-K."/>
            <person name="Ovreas L."/>
            <person name="Rohde M."/>
            <person name="Galperin M.Y."/>
            <person name="Jogler C."/>
        </authorList>
    </citation>
    <scope>NUCLEOTIDE SEQUENCE [LARGE SCALE GENOMIC DNA]</scope>
    <source>
        <strain evidence="3 4">Enr8</strain>
    </source>
</reference>
<protein>
    <submittedName>
        <fullName evidence="3">Glucoamylase</fullName>
        <ecNumber evidence="3">3.2.1.3</ecNumber>
    </submittedName>
</protein>
<feature type="domain" description="Glucodextranase N-terminal" evidence="2">
    <location>
        <begin position="6"/>
        <end position="268"/>
    </location>
</feature>
<dbReference type="Pfam" id="PF09137">
    <property type="entry name" value="Glucodextran_N"/>
    <property type="match status" value="1"/>
</dbReference>
<organism evidence="3 4">
    <name type="scientific">Blastopirellula retiformator</name>
    <dbReference type="NCBI Taxonomy" id="2527970"/>
    <lineage>
        <taxon>Bacteria</taxon>
        <taxon>Pseudomonadati</taxon>
        <taxon>Planctomycetota</taxon>
        <taxon>Planctomycetia</taxon>
        <taxon>Pirellulales</taxon>
        <taxon>Pirellulaceae</taxon>
        <taxon>Blastopirellula</taxon>
    </lineage>
</organism>
<dbReference type="PANTHER" id="PTHR31616:SF0">
    <property type="entry name" value="GLUCAN 1,4-ALPHA-GLUCOSIDASE"/>
    <property type="match status" value="1"/>
</dbReference>
<keyword evidence="4" id="KW-1185">Reference proteome</keyword>
<gene>
    <name evidence="3" type="primary">cga</name>
    <name evidence="3" type="ORF">Enr8_17990</name>
</gene>
<dbReference type="GO" id="GO:0016757">
    <property type="term" value="F:glycosyltransferase activity"/>
    <property type="evidence" value="ECO:0007669"/>
    <property type="project" value="UniProtKB-ARBA"/>
</dbReference>
<dbReference type="RefSeq" id="WP_146430609.1">
    <property type="nucleotide sequence ID" value="NZ_SJPF01000002.1"/>
</dbReference>
<dbReference type="OrthoDB" id="3902805at2"/>
<dbReference type="Gene3D" id="2.70.98.10">
    <property type="match status" value="1"/>
</dbReference>
<name>A0A5C5V7Y4_9BACT</name>
<dbReference type="InterPro" id="IPR011613">
    <property type="entry name" value="GH15-like"/>
</dbReference>
<dbReference type="InterPro" id="IPR014718">
    <property type="entry name" value="GH-type_carb-bd"/>
</dbReference>
<dbReference type="GO" id="GO:0005975">
    <property type="term" value="P:carbohydrate metabolic process"/>
    <property type="evidence" value="ECO:0007669"/>
    <property type="project" value="InterPro"/>
</dbReference>
<dbReference type="GO" id="GO:0030246">
    <property type="term" value="F:carbohydrate binding"/>
    <property type="evidence" value="ECO:0007669"/>
    <property type="project" value="InterPro"/>
</dbReference>
<dbReference type="InterPro" id="IPR015220">
    <property type="entry name" value="Glucodextranase_N"/>
</dbReference>
<sequence>MTDRIAPGAPGIEPRWTSSAKHGIGTAYHSASHVWFTLSHGIVNEIYYPHVDSPNTRDLQLLFTDGETFFHEEKRHLRHQIERPEPHAPLYRLTNTAPDDRYRVVKEIICEPHTNVVLMNVKVEILDPALADKLKVFVLLAPHLSNTGAHNTASQLNLAGRNLLHAKRGIVELVLGCDTDFVRRSVGFVGVSDGWRDIRENFQMDWEYDLAEDGNVAMMGEIDLSRGLEFNIGVAMGHNTQGAATQLLQAFVYPFADQKSRYIEQWKRTIYADSMQLYDPATASLVRLSQCVLMAHEDKIFAGATVASMSIPWGETKDDSDSGGYHLVWARDMVQTTTALLACGEKESPLRALNWLSCVQRDDGGMPQNCRIDGTAYWKGVQLDEIAAPVILAWRLQHVGALAKFDPWNMVQRAVRFLILHGPVTAQERWEENEGYSPSTLAALISAIICAADFADLRQDPQLATFLRDYGDWAAASLEKWTVTDCGELVAGKPRHYIRITPASPRPGCISPDPNSEYVQIANGGGEHLARDIVDGGFLQLVRLGVRAADDPVIVDTVAVIDEVLKHDLPQGPCWRRYNHDGYGQRADGSAFGGAGEGRCWPLLTGERGFYELAAGRDPSPYIKALEGFANDGGMLTEQVWDAEDIPSRELFLGQPTGAAMPLCWAHAEYVTLVRSWCDGAVFDRIESVYQRYAVAKTASHVEMWTLAHQPAEIPAGKPLRIICDAPFVAHWSDDAWETRADVSAVENSLGLYVVDLPVERQASGSTVVFTFHWTAEDRWEGQDFSVQID</sequence>
<dbReference type="GO" id="GO:0004339">
    <property type="term" value="F:glucan 1,4-alpha-glucosidase activity"/>
    <property type="evidence" value="ECO:0007669"/>
    <property type="project" value="UniProtKB-EC"/>
</dbReference>
<feature type="domain" description="GH15-like" evidence="1">
    <location>
        <begin position="295"/>
        <end position="349"/>
    </location>
</feature>
<dbReference type="SUPFAM" id="SSF74650">
    <property type="entry name" value="Galactose mutarotase-like"/>
    <property type="match status" value="1"/>
</dbReference>
<evidence type="ECO:0000313" key="4">
    <source>
        <dbReference type="Proteomes" id="UP000318878"/>
    </source>
</evidence>
<dbReference type="EMBL" id="SJPF01000002">
    <property type="protein sequence ID" value="TWT34391.1"/>
    <property type="molecule type" value="Genomic_DNA"/>
</dbReference>
<evidence type="ECO:0000313" key="3">
    <source>
        <dbReference type="EMBL" id="TWT34391.1"/>
    </source>
</evidence>
<dbReference type="PANTHER" id="PTHR31616">
    <property type="entry name" value="TREHALASE"/>
    <property type="match status" value="1"/>
</dbReference>
<dbReference type="SUPFAM" id="SSF48208">
    <property type="entry name" value="Six-hairpin glycosidases"/>
    <property type="match status" value="1"/>
</dbReference>
<proteinExistence type="predicted"/>
<dbReference type="CDD" id="cd07430">
    <property type="entry name" value="GH15_N"/>
    <property type="match status" value="1"/>
</dbReference>
<comment type="caution">
    <text evidence="3">The sequence shown here is derived from an EMBL/GenBank/DDBJ whole genome shotgun (WGS) entry which is preliminary data.</text>
</comment>
<dbReference type="EC" id="3.2.1.3" evidence="3"/>
<dbReference type="Pfam" id="PF00723">
    <property type="entry name" value="Glyco_hydro_15"/>
    <property type="match status" value="2"/>
</dbReference>
<dbReference type="InterPro" id="IPR011013">
    <property type="entry name" value="Gal_mutarotase_sf_dom"/>
</dbReference>
<feature type="domain" description="GH15-like" evidence="1">
    <location>
        <begin position="368"/>
        <end position="674"/>
    </location>
</feature>
<dbReference type="InterPro" id="IPR008928">
    <property type="entry name" value="6-hairpin_glycosidase_sf"/>
</dbReference>